<dbReference type="Pfam" id="PF12833">
    <property type="entry name" value="HTH_18"/>
    <property type="match status" value="1"/>
</dbReference>
<keyword evidence="1" id="KW-0805">Transcription regulation</keyword>
<dbReference type="EMBL" id="RJMB01000001">
    <property type="protein sequence ID" value="RNL87608.1"/>
    <property type="molecule type" value="Genomic_DNA"/>
</dbReference>
<dbReference type="RefSeq" id="WP_123199473.1">
    <property type="nucleotide sequence ID" value="NZ_RJMB01000001.1"/>
</dbReference>
<dbReference type="GO" id="GO:0043565">
    <property type="term" value="F:sequence-specific DNA binding"/>
    <property type="evidence" value="ECO:0007669"/>
    <property type="project" value="InterPro"/>
</dbReference>
<dbReference type="OrthoDB" id="9816011at2"/>
<dbReference type="Gene3D" id="1.10.10.60">
    <property type="entry name" value="Homeodomain-like"/>
    <property type="match status" value="1"/>
</dbReference>
<dbReference type="InterPro" id="IPR050204">
    <property type="entry name" value="AraC_XylS_family_regulators"/>
</dbReference>
<evidence type="ECO:0000256" key="2">
    <source>
        <dbReference type="ARBA" id="ARBA00023125"/>
    </source>
</evidence>
<keyword evidence="3" id="KW-0804">Transcription</keyword>
<dbReference type="SMART" id="SM00342">
    <property type="entry name" value="HTH_ARAC"/>
    <property type="match status" value="1"/>
</dbReference>
<dbReference type="Proteomes" id="UP000269198">
    <property type="component" value="Unassembled WGS sequence"/>
</dbReference>
<keyword evidence="6" id="KW-1185">Reference proteome</keyword>
<organism evidence="5 6">
    <name type="scientific">Halostreptopolyspora alba</name>
    <dbReference type="NCBI Taxonomy" id="2487137"/>
    <lineage>
        <taxon>Bacteria</taxon>
        <taxon>Bacillati</taxon>
        <taxon>Actinomycetota</taxon>
        <taxon>Actinomycetes</taxon>
        <taxon>Streptosporangiales</taxon>
        <taxon>Nocardiopsidaceae</taxon>
        <taxon>Halostreptopolyspora</taxon>
    </lineage>
</organism>
<dbReference type="InterPro" id="IPR018060">
    <property type="entry name" value="HTH_AraC"/>
</dbReference>
<evidence type="ECO:0000256" key="1">
    <source>
        <dbReference type="ARBA" id="ARBA00023015"/>
    </source>
</evidence>
<dbReference type="InterPro" id="IPR009057">
    <property type="entry name" value="Homeodomain-like_sf"/>
</dbReference>
<dbReference type="PANTHER" id="PTHR46796">
    <property type="entry name" value="HTH-TYPE TRANSCRIPTIONAL ACTIVATOR RHAS-RELATED"/>
    <property type="match status" value="1"/>
</dbReference>
<evidence type="ECO:0000259" key="4">
    <source>
        <dbReference type="PROSITE" id="PS01124"/>
    </source>
</evidence>
<protein>
    <submittedName>
        <fullName evidence="5">AraC family transcriptional regulator</fullName>
    </submittedName>
</protein>
<dbReference type="AlphaFoldDB" id="A0A3N0EIA0"/>
<comment type="caution">
    <text evidence="5">The sequence shown here is derived from an EMBL/GenBank/DDBJ whole genome shotgun (WGS) entry which is preliminary data.</text>
</comment>
<feature type="domain" description="HTH araC/xylS-type" evidence="4">
    <location>
        <begin position="158"/>
        <end position="256"/>
    </location>
</feature>
<reference evidence="5 6" key="1">
    <citation type="submission" date="2018-11" db="EMBL/GenBank/DDBJ databases">
        <title>The genome draft of YIM 96095.</title>
        <authorList>
            <person name="Tang S.-K."/>
            <person name="Chunyu W.-X."/>
            <person name="Feng Y.-Z."/>
        </authorList>
    </citation>
    <scope>NUCLEOTIDE SEQUENCE [LARGE SCALE GENOMIC DNA]</scope>
    <source>
        <strain evidence="5 6">YIM 96095</strain>
    </source>
</reference>
<accession>A0A3N0EIA0</accession>
<keyword evidence="2" id="KW-0238">DNA-binding</keyword>
<dbReference type="GO" id="GO:0003700">
    <property type="term" value="F:DNA-binding transcription factor activity"/>
    <property type="evidence" value="ECO:0007669"/>
    <property type="project" value="InterPro"/>
</dbReference>
<evidence type="ECO:0000256" key="3">
    <source>
        <dbReference type="ARBA" id="ARBA00023163"/>
    </source>
</evidence>
<dbReference type="SUPFAM" id="SSF46689">
    <property type="entry name" value="Homeodomain-like"/>
    <property type="match status" value="2"/>
</dbReference>
<gene>
    <name evidence="5" type="ORF">EFW17_02030</name>
</gene>
<evidence type="ECO:0000313" key="5">
    <source>
        <dbReference type="EMBL" id="RNL87608.1"/>
    </source>
</evidence>
<proteinExistence type="predicted"/>
<evidence type="ECO:0000313" key="6">
    <source>
        <dbReference type="Proteomes" id="UP000269198"/>
    </source>
</evidence>
<dbReference type="PROSITE" id="PS01124">
    <property type="entry name" value="HTH_ARAC_FAMILY_2"/>
    <property type="match status" value="1"/>
</dbReference>
<sequence length="261" mass="28315">MLRSSLLHSTPHFAVNTVVCAEDHPGWSAPETSGDVRIVLVRRGTFVLRSAGARVTVDRRTGYLELPGQERRFAHPAGGDVCTSITVAPSLWEELSDGRGLPPAVPVDGRLDLEHRLLLRTAGDGFAGLERLLSLVARTLRGRRPSPGGGPGRRALARLARDAVLADHPDSHDLRGLARLLGVSPSHLSRTFLHHTGVSLSRFRTRVRVERALDRIEDGESDLAALAADLGFADQAHLTRVMRAETGRPPAAVRRLLDPSH</sequence>
<name>A0A3N0EIA0_9ACTN</name>